<accession>A0A2R6P2X5</accession>
<dbReference type="Gene3D" id="3.30.710.10">
    <property type="entry name" value="Potassium Channel Kv1.1, Chain A"/>
    <property type="match status" value="1"/>
</dbReference>
<organism evidence="17 18">
    <name type="scientific">Actinidia chinensis var. chinensis</name>
    <name type="common">Chinese soft-hair kiwi</name>
    <dbReference type="NCBI Taxonomy" id="1590841"/>
    <lineage>
        <taxon>Eukaryota</taxon>
        <taxon>Viridiplantae</taxon>
        <taxon>Streptophyta</taxon>
        <taxon>Embryophyta</taxon>
        <taxon>Tracheophyta</taxon>
        <taxon>Spermatophyta</taxon>
        <taxon>Magnoliopsida</taxon>
        <taxon>eudicotyledons</taxon>
        <taxon>Gunneridae</taxon>
        <taxon>Pentapetalae</taxon>
        <taxon>asterids</taxon>
        <taxon>Ericales</taxon>
        <taxon>Actinidiaceae</taxon>
        <taxon>Actinidia</taxon>
    </lineage>
</organism>
<evidence type="ECO:0000313" key="18">
    <source>
        <dbReference type="Proteomes" id="UP000241394"/>
    </source>
</evidence>
<dbReference type="GO" id="GO:0050832">
    <property type="term" value="P:defense response to fungus"/>
    <property type="evidence" value="ECO:0007669"/>
    <property type="project" value="TreeGrafter"/>
</dbReference>
<evidence type="ECO:0000256" key="4">
    <source>
        <dbReference type="ARBA" id="ARBA00022737"/>
    </source>
</evidence>
<dbReference type="Gramene" id="PSR84640">
    <property type="protein sequence ID" value="PSR84640"/>
    <property type="gene ID" value="CEY00_Acc21764"/>
</dbReference>
<evidence type="ECO:0000259" key="16">
    <source>
        <dbReference type="PROSITE" id="PS52046"/>
    </source>
</evidence>
<dbReference type="FunFam" id="3.30.710.10:FF:000110">
    <property type="entry name" value="Regulatory protein NPR3"/>
    <property type="match status" value="1"/>
</dbReference>
<sequence>MENGNELSSSLSFASSYLSNASTCHNVSAASAGSEPVANVGLMSLSKLSASLETLLEDPEYDYCDVEIVVENRAVGVHRCILAARSPFFHELFKKADHSCVKEGKPRYLMSELVPYGWVGFEAFGVVLNYMYTGQLKPSPSEVSTCVHDTCAHDACGPSINYALQLMYASATFQMKELVMLVQRRLLNFVEKALVEDVIPILMAAFHCQLNQLLLHCVERVARSDLDNVCLEKELPCEVLSDIKSIRMKSPQDINACDMEVESMNEKRIGRILKALDSDDVELLKLLLLESDITLDDANALHYAAAYCDPKVVGEVLNLGTVNLNIRNARGYTVLHVAARRKDPSVIMGLLGKGACISDTTLDGQTAVTICRRLTRPKDYNVKTKQGDISNKDRLCIDVLEREMRRKPMADNIFISSMVVADDLHNRLIYFENRVAFARRLFPAEARLAMEVSHADSTSEFVGFSASKGSSGNFRAVDLNEIPSEQVKRLQSRLEALQKTVEAGRRFFPNCSEVLDNFLDDDMPDAFFLEKGTPEERRIKKMRFMELKEEVMKAFDKDRAQNNRTGLSSSSSSSSSPKGILNQKVRKR</sequence>
<dbReference type="CDD" id="cd18310">
    <property type="entry name" value="BTB_POZ_NPR_plant"/>
    <property type="match status" value="1"/>
</dbReference>
<evidence type="ECO:0000256" key="2">
    <source>
        <dbReference type="ARBA" id="ARBA00004906"/>
    </source>
</evidence>
<dbReference type="SMART" id="SM00225">
    <property type="entry name" value="BTB"/>
    <property type="match status" value="1"/>
</dbReference>
<dbReference type="GO" id="GO:0008270">
    <property type="term" value="F:zinc ion binding"/>
    <property type="evidence" value="ECO:0007669"/>
    <property type="project" value="UniProtKB-KW"/>
</dbReference>
<evidence type="ECO:0000256" key="13">
    <source>
        <dbReference type="PROSITE-ProRule" id="PRU01391"/>
    </source>
</evidence>
<dbReference type="Pfam" id="PF00651">
    <property type="entry name" value="BTB"/>
    <property type="match status" value="1"/>
</dbReference>
<keyword evidence="10" id="KW-0539">Nucleus</keyword>
<keyword evidence="8" id="KW-0862">Zinc</keyword>
<protein>
    <submittedName>
        <fullName evidence="17">BTB/POZ domain and ankyrin repeat-containing protein</fullName>
    </submittedName>
</protein>
<evidence type="ECO:0000256" key="5">
    <source>
        <dbReference type="ARBA" id="ARBA00022771"/>
    </source>
</evidence>
<dbReference type="EMBL" id="NKQK01000029">
    <property type="protein sequence ID" value="PSR84640.1"/>
    <property type="molecule type" value="Genomic_DNA"/>
</dbReference>
<dbReference type="STRING" id="1590841.A0A2R6P2X5"/>
<dbReference type="Proteomes" id="UP000241394">
    <property type="component" value="Chromosome LG29"/>
</dbReference>
<evidence type="ECO:0000256" key="12">
    <source>
        <dbReference type="PROSITE-ProRule" id="PRU00023"/>
    </source>
</evidence>
<dbReference type="PROSITE" id="PS50297">
    <property type="entry name" value="ANK_REP_REGION"/>
    <property type="match status" value="1"/>
</dbReference>
<feature type="region of interest" description="Disordered" evidence="14">
    <location>
        <begin position="555"/>
        <end position="588"/>
    </location>
</feature>
<dbReference type="OrthoDB" id="71307at2759"/>
<dbReference type="InterPro" id="IPR000210">
    <property type="entry name" value="BTB/POZ_dom"/>
</dbReference>
<evidence type="ECO:0000313" key="17">
    <source>
        <dbReference type="EMBL" id="PSR84640.1"/>
    </source>
</evidence>
<keyword evidence="4" id="KW-0677">Repeat</keyword>
<name>A0A2R6P2X5_ACTCC</name>
<keyword evidence="18" id="KW-1185">Reference proteome</keyword>
<dbReference type="PANTHER" id="PTHR46475">
    <property type="entry name" value="REGULATORY PROTEIN NPR3"/>
    <property type="match status" value="1"/>
</dbReference>
<dbReference type="InterPro" id="IPR057250">
    <property type="entry name" value="Znf_C2HC_NPR-type"/>
</dbReference>
<evidence type="ECO:0000259" key="15">
    <source>
        <dbReference type="PROSITE" id="PS50097"/>
    </source>
</evidence>
<evidence type="ECO:0000256" key="14">
    <source>
        <dbReference type="SAM" id="MobiDB-lite"/>
    </source>
</evidence>
<evidence type="ECO:0000256" key="9">
    <source>
        <dbReference type="ARBA" id="ARBA00023043"/>
    </source>
</evidence>
<dbReference type="GO" id="GO:2000022">
    <property type="term" value="P:regulation of jasmonic acid mediated signaling pathway"/>
    <property type="evidence" value="ECO:0007669"/>
    <property type="project" value="InterPro"/>
</dbReference>
<gene>
    <name evidence="17" type="ORF">CEY00_Acc21764</name>
</gene>
<dbReference type="SUPFAM" id="SSF54695">
    <property type="entry name" value="POZ domain"/>
    <property type="match status" value="1"/>
</dbReference>
<dbReference type="Pfam" id="PF12313">
    <property type="entry name" value="NPR1_like_C"/>
    <property type="match status" value="1"/>
</dbReference>
<comment type="subcellular location">
    <subcellularLocation>
        <location evidence="1">Nucleus</location>
    </subcellularLocation>
</comment>
<keyword evidence="6" id="KW-0833">Ubl conjugation pathway</keyword>
<evidence type="ECO:0000256" key="10">
    <source>
        <dbReference type="ARBA" id="ARBA00023242"/>
    </source>
</evidence>
<dbReference type="SMART" id="SM00248">
    <property type="entry name" value="ANK"/>
    <property type="match status" value="2"/>
</dbReference>
<dbReference type="InterPro" id="IPR011333">
    <property type="entry name" value="SKP1/BTB/POZ_sf"/>
</dbReference>
<dbReference type="GO" id="GO:2000031">
    <property type="term" value="P:regulation of salicylic acid mediated signaling pathway"/>
    <property type="evidence" value="ECO:0007669"/>
    <property type="project" value="InterPro"/>
</dbReference>
<keyword evidence="5 13" id="KW-0863">Zinc-finger</keyword>
<dbReference type="SUPFAM" id="SSF48403">
    <property type="entry name" value="Ankyrin repeat"/>
    <property type="match status" value="1"/>
</dbReference>
<reference evidence="17 18" key="1">
    <citation type="submission" date="2017-07" db="EMBL/GenBank/DDBJ databases">
        <title>An improved, manually edited Actinidia chinensis var. chinensis (kiwifruit) genome highlights the challenges associated with draft genomes and gene prediction in plants.</title>
        <authorList>
            <person name="Pilkington S."/>
            <person name="Crowhurst R."/>
            <person name="Hilario E."/>
            <person name="Nardozza S."/>
            <person name="Fraser L."/>
            <person name="Peng Y."/>
            <person name="Gunaseelan K."/>
            <person name="Simpson R."/>
            <person name="Tahir J."/>
            <person name="Deroles S."/>
            <person name="Templeton K."/>
            <person name="Luo Z."/>
            <person name="Davy M."/>
            <person name="Cheng C."/>
            <person name="Mcneilage M."/>
            <person name="Scaglione D."/>
            <person name="Liu Y."/>
            <person name="Zhang Q."/>
            <person name="Datson P."/>
            <person name="De Silva N."/>
            <person name="Gardiner S."/>
            <person name="Bassett H."/>
            <person name="Chagne D."/>
            <person name="Mccallum J."/>
            <person name="Dzierzon H."/>
            <person name="Deng C."/>
            <person name="Wang Y.-Y."/>
            <person name="Barron N."/>
            <person name="Manako K."/>
            <person name="Bowen J."/>
            <person name="Foster T."/>
            <person name="Erridge Z."/>
            <person name="Tiffin H."/>
            <person name="Waite C."/>
            <person name="Davies K."/>
            <person name="Grierson E."/>
            <person name="Laing W."/>
            <person name="Kirk R."/>
            <person name="Chen X."/>
            <person name="Wood M."/>
            <person name="Montefiori M."/>
            <person name="Brummell D."/>
            <person name="Schwinn K."/>
            <person name="Catanach A."/>
            <person name="Fullerton C."/>
            <person name="Li D."/>
            <person name="Meiyalaghan S."/>
            <person name="Nieuwenhuizen N."/>
            <person name="Read N."/>
            <person name="Prakash R."/>
            <person name="Hunter D."/>
            <person name="Zhang H."/>
            <person name="Mckenzie M."/>
            <person name="Knabel M."/>
            <person name="Harris A."/>
            <person name="Allan A."/>
            <person name="Chen A."/>
            <person name="Janssen B."/>
            <person name="Plunkett B."/>
            <person name="Dwamena C."/>
            <person name="Voogd C."/>
            <person name="Leif D."/>
            <person name="Lafferty D."/>
            <person name="Souleyre E."/>
            <person name="Varkonyi-Gasic E."/>
            <person name="Gambi F."/>
            <person name="Hanley J."/>
            <person name="Yao J.-L."/>
            <person name="Cheung J."/>
            <person name="David K."/>
            <person name="Warren B."/>
            <person name="Marsh K."/>
            <person name="Snowden K."/>
            <person name="Lin-Wang K."/>
            <person name="Brian L."/>
            <person name="Martinez-Sanchez M."/>
            <person name="Wang M."/>
            <person name="Ileperuma N."/>
            <person name="Macnee N."/>
            <person name="Campin R."/>
            <person name="Mcatee P."/>
            <person name="Drummond R."/>
            <person name="Espley R."/>
            <person name="Ireland H."/>
            <person name="Wu R."/>
            <person name="Atkinson R."/>
            <person name="Karunairetnam S."/>
            <person name="Bulley S."/>
            <person name="Chunkath S."/>
            <person name="Hanley Z."/>
            <person name="Storey R."/>
            <person name="Thrimawithana A."/>
            <person name="Thomson S."/>
            <person name="David C."/>
            <person name="Testolin R."/>
        </authorList>
    </citation>
    <scope>NUCLEOTIDE SEQUENCE [LARGE SCALE GENOMIC DNA]</scope>
    <source>
        <strain evidence="18">cv. Red5</strain>
        <tissue evidence="17">Young leaf</tissue>
    </source>
</reference>
<dbReference type="PROSITE" id="PS50097">
    <property type="entry name" value="BTB"/>
    <property type="match status" value="1"/>
</dbReference>
<feature type="domain" description="C2HC NPR-type" evidence="16">
    <location>
        <begin position="143"/>
        <end position="157"/>
    </location>
</feature>
<comment type="caution">
    <text evidence="13">Lacks conserved residue(s) required for the propagation of feature annotation.</text>
</comment>
<comment type="pathway">
    <text evidence="2">Protein modification; protein ubiquitination.</text>
</comment>
<dbReference type="GO" id="GO:0009862">
    <property type="term" value="P:systemic acquired resistance, salicylic acid mediated signaling pathway"/>
    <property type="evidence" value="ECO:0007669"/>
    <property type="project" value="InterPro"/>
</dbReference>
<dbReference type="AlphaFoldDB" id="A0A2R6P2X5"/>
<comment type="caution">
    <text evidence="17">The sequence shown here is derived from an EMBL/GenBank/DDBJ whole genome shotgun (WGS) entry which is preliminary data.</text>
</comment>
<feature type="domain" description="BTB" evidence="15">
    <location>
        <begin position="64"/>
        <end position="140"/>
    </location>
</feature>
<dbReference type="InterPro" id="IPR021094">
    <property type="entry name" value="NPR1/NIM1-like_C"/>
</dbReference>
<dbReference type="GO" id="GO:0042742">
    <property type="term" value="P:defense response to bacterium"/>
    <property type="evidence" value="ECO:0007669"/>
    <property type="project" value="TreeGrafter"/>
</dbReference>
<dbReference type="OMA" id="QFFHEKF"/>
<dbReference type="InterPro" id="IPR024228">
    <property type="entry name" value="NPR_central_dom"/>
</dbReference>
<dbReference type="InterPro" id="IPR002110">
    <property type="entry name" value="Ankyrin_rpt"/>
</dbReference>
<evidence type="ECO:0000256" key="3">
    <source>
        <dbReference type="ARBA" id="ARBA00022723"/>
    </source>
</evidence>
<keyword evidence="3" id="KW-0479">Metal-binding</keyword>
<dbReference type="GO" id="GO:0005634">
    <property type="term" value="C:nucleus"/>
    <property type="evidence" value="ECO:0007669"/>
    <property type="project" value="UniProtKB-SubCell"/>
</dbReference>
<dbReference type="PANTHER" id="PTHR46475:SF2">
    <property type="entry name" value="REGULATORY PROTEIN NPR3"/>
    <property type="match status" value="1"/>
</dbReference>
<dbReference type="Pfam" id="PF12796">
    <property type="entry name" value="Ank_2"/>
    <property type="match status" value="1"/>
</dbReference>
<evidence type="ECO:0000256" key="8">
    <source>
        <dbReference type="ARBA" id="ARBA00022833"/>
    </source>
</evidence>
<evidence type="ECO:0000256" key="7">
    <source>
        <dbReference type="ARBA" id="ARBA00022821"/>
    </source>
</evidence>
<dbReference type="Pfam" id="PF11900">
    <property type="entry name" value="DUF3420"/>
    <property type="match status" value="1"/>
</dbReference>
<proteinExistence type="inferred from homology"/>
<keyword evidence="7" id="KW-0611">Plant defense</keyword>
<keyword evidence="9 12" id="KW-0040">ANK repeat</keyword>
<feature type="repeat" description="ANK" evidence="12">
    <location>
        <begin position="330"/>
        <end position="362"/>
    </location>
</feature>
<dbReference type="Gene3D" id="1.25.40.20">
    <property type="entry name" value="Ankyrin repeat-containing domain"/>
    <property type="match status" value="1"/>
</dbReference>
<evidence type="ECO:0000256" key="1">
    <source>
        <dbReference type="ARBA" id="ARBA00004123"/>
    </source>
</evidence>
<comment type="similarity">
    <text evidence="11">Belongs to the plant 'ANKYRIN-BTB/POZ' family. 'NPR1-like' subfamily.</text>
</comment>
<dbReference type="PROSITE" id="PS52046">
    <property type="entry name" value="ZF_C2HC_NPR"/>
    <property type="match status" value="1"/>
</dbReference>
<evidence type="ECO:0000256" key="11">
    <source>
        <dbReference type="ARBA" id="ARBA00044947"/>
    </source>
</evidence>
<reference evidence="18" key="2">
    <citation type="journal article" date="2018" name="BMC Genomics">
        <title>A manually annotated Actinidia chinensis var. chinensis (kiwifruit) genome highlights the challenges associated with draft genomes and gene prediction in plants.</title>
        <authorList>
            <person name="Pilkington S.M."/>
            <person name="Crowhurst R."/>
            <person name="Hilario E."/>
            <person name="Nardozza S."/>
            <person name="Fraser L."/>
            <person name="Peng Y."/>
            <person name="Gunaseelan K."/>
            <person name="Simpson R."/>
            <person name="Tahir J."/>
            <person name="Deroles S.C."/>
            <person name="Templeton K."/>
            <person name="Luo Z."/>
            <person name="Davy M."/>
            <person name="Cheng C."/>
            <person name="McNeilage M."/>
            <person name="Scaglione D."/>
            <person name="Liu Y."/>
            <person name="Zhang Q."/>
            <person name="Datson P."/>
            <person name="De Silva N."/>
            <person name="Gardiner S.E."/>
            <person name="Bassett H."/>
            <person name="Chagne D."/>
            <person name="McCallum J."/>
            <person name="Dzierzon H."/>
            <person name="Deng C."/>
            <person name="Wang Y.Y."/>
            <person name="Barron L."/>
            <person name="Manako K."/>
            <person name="Bowen J."/>
            <person name="Foster T.M."/>
            <person name="Erridge Z.A."/>
            <person name="Tiffin H."/>
            <person name="Waite C.N."/>
            <person name="Davies K.M."/>
            <person name="Grierson E.P."/>
            <person name="Laing W.A."/>
            <person name="Kirk R."/>
            <person name="Chen X."/>
            <person name="Wood M."/>
            <person name="Montefiori M."/>
            <person name="Brummell D.A."/>
            <person name="Schwinn K.E."/>
            <person name="Catanach A."/>
            <person name="Fullerton C."/>
            <person name="Li D."/>
            <person name="Meiyalaghan S."/>
            <person name="Nieuwenhuizen N."/>
            <person name="Read N."/>
            <person name="Prakash R."/>
            <person name="Hunter D."/>
            <person name="Zhang H."/>
            <person name="McKenzie M."/>
            <person name="Knabel M."/>
            <person name="Harris A."/>
            <person name="Allan A.C."/>
            <person name="Gleave A."/>
            <person name="Chen A."/>
            <person name="Janssen B.J."/>
            <person name="Plunkett B."/>
            <person name="Ampomah-Dwamena C."/>
            <person name="Voogd C."/>
            <person name="Leif D."/>
            <person name="Lafferty D."/>
            <person name="Souleyre E.J.F."/>
            <person name="Varkonyi-Gasic E."/>
            <person name="Gambi F."/>
            <person name="Hanley J."/>
            <person name="Yao J.L."/>
            <person name="Cheung J."/>
            <person name="David K.M."/>
            <person name="Warren B."/>
            <person name="Marsh K."/>
            <person name="Snowden K.C."/>
            <person name="Lin-Wang K."/>
            <person name="Brian L."/>
            <person name="Martinez-Sanchez M."/>
            <person name="Wang M."/>
            <person name="Ileperuma N."/>
            <person name="Macnee N."/>
            <person name="Campin R."/>
            <person name="McAtee P."/>
            <person name="Drummond R.S.M."/>
            <person name="Espley R.V."/>
            <person name="Ireland H.S."/>
            <person name="Wu R."/>
            <person name="Atkinson R.G."/>
            <person name="Karunairetnam S."/>
            <person name="Bulley S."/>
            <person name="Chunkath S."/>
            <person name="Hanley Z."/>
            <person name="Storey R."/>
            <person name="Thrimawithana A.H."/>
            <person name="Thomson S."/>
            <person name="David C."/>
            <person name="Testolin R."/>
            <person name="Huang H."/>
            <person name="Hellens R.P."/>
            <person name="Schaffer R.J."/>
        </authorList>
    </citation>
    <scope>NUCLEOTIDE SEQUENCE [LARGE SCALE GENOMIC DNA]</scope>
    <source>
        <strain evidence="18">cv. Red5</strain>
    </source>
</reference>
<dbReference type="InParanoid" id="A0A2R6P2X5"/>
<dbReference type="InterPro" id="IPR036770">
    <property type="entry name" value="Ankyrin_rpt-contain_sf"/>
</dbReference>
<evidence type="ECO:0000256" key="6">
    <source>
        <dbReference type="ARBA" id="ARBA00022786"/>
    </source>
</evidence>
<dbReference type="FunFam" id="1.25.40.20:FF:000123">
    <property type="entry name" value="regulatory protein NPR3-like"/>
    <property type="match status" value="1"/>
</dbReference>
<dbReference type="PROSITE" id="PS50088">
    <property type="entry name" value="ANK_REPEAT"/>
    <property type="match status" value="1"/>
</dbReference>
<dbReference type="InterPro" id="IPR044292">
    <property type="entry name" value="NPR"/>
</dbReference>